<dbReference type="GO" id="GO:0000302">
    <property type="term" value="P:response to reactive oxygen species"/>
    <property type="evidence" value="ECO:0007669"/>
    <property type="project" value="TreeGrafter"/>
</dbReference>
<dbReference type="PRINTS" id="PR00459">
    <property type="entry name" value="ASPEROXIDASE"/>
</dbReference>
<protein>
    <submittedName>
        <fullName evidence="2">Uncharacterized protein</fullName>
    </submittedName>
</protein>
<comment type="caution">
    <text evidence="2">The sequence shown here is derived from an EMBL/GenBank/DDBJ whole genome shotgun (WGS) entry which is preliminary data.</text>
</comment>
<evidence type="ECO:0000256" key="1">
    <source>
        <dbReference type="ARBA" id="ARBA00023002"/>
    </source>
</evidence>
<dbReference type="Proteomes" id="UP001206925">
    <property type="component" value="Unassembled WGS sequence"/>
</dbReference>
<reference evidence="2" key="1">
    <citation type="submission" date="2022-06" db="EMBL/GenBank/DDBJ databases">
        <title>Uncovering the hologenomic basis of an extraordinary plant invasion.</title>
        <authorList>
            <person name="Bieker V.C."/>
            <person name="Martin M.D."/>
            <person name="Gilbert T."/>
            <person name="Hodgins K."/>
            <person name="Battlay P."/>
            <person name="Petersen B."/>
            <person name="Wilson J."/>
        </authorList>
    </citation>
    <scope>NUCLEOTIDE SEQUENCE</scope>
    <source>
        <strain evidence="2">AA19_3_7</strain>
        <tissue evidence="2">Leaf</tissue>
    </source>
</reference>
<keyword evidence="1" id="KW-0560">Oxidoreductase</keyword>
<dbReference type="Gene3D" id="1.10.520.10">
    <property type="match status" value="1"/>
</dbReference>
<organism evidence="2 3">
    <name type="scientific">Ambrosia artemisiifolia</name>
    <name type="common">Common ragweed</name>
    <dbReference type="NCBI Taxonomy" id="4212"/>
    <lineage>
        <taxon>Eukaryota</taxon>
        <taxon>Viridiplantae</taxon>
        <taxon>Streptophyta</taxon>
        <taxon>Embryophyta</taxon>
        <taxon>Tracheophyta</taxon>
        <taxon>Spermatophyta</taxon>
        <taxon>Magnoliopsida</taxon>
        <taxon>eudicotyledons</taxon>
        <taxon>Gunneridae</taxon>
        <taxon>Pentapetalae</taxon>
        <taxon>asterids</taxon>
        <taxon>campanulids</taxon>
        <taxon>Asterales</taxon>
        <taxon>Asteraceae</taxon>
        <taxon>Asteroideae</taxon>
        <taxon>Heliantheae alliance</taxon>
        <taxon>Heliantheae</taxon>
        <taxon>Ambrosia</taxon>
    </lineage>
</organism>
<keyword evidence="3" id="KW-1185">Reference proteome</keyword>
<dbReference type="GO" id="GO:0020037">
    <property type="term" value="F:heme binding"/>
    <property type="evidence" value="ECO:0007669"/>
    <property type="project" value="InterPro"/>
</dbReference>
<dbReference type="InterPro" id="IPR044831">
    <property type="entry name" value="Ccp1-like"/>
</dbReference>
<proteinExistence type="predicted"/>
<dbReference type="GO" id="GO:0034599">
    <property type="term" value="P:cellular response to oxidative stress"/>
    <property type="evidence" value="ECO:0007669"/>
    <property type="project" value="InterPro"/>
</dbReference>
<gene>
    <name evidence="2" type="ORF">M8C21_017405</name>
</gene>
<dbReference type="GO" id="GO:0004601">
    <property type="term" value="F:peroxidase activity"/>
    <property type="evidence" value="ECO:0007669"/>
    <property type="project" value="InterPro"/>
</dbReference>
<sequence>MENIVSDDKFWKGLRVFYDHTALNPVKKRYPIVSKEYKLAVDKARQKLRGLMYKEFCAPLMIRVACRFAAAYGVNASTSGSMMTNAKQDDDGLSIAVRLLSPLKEQFPIISHADFYQAQSFNWIRNNSRWKTVEWSKWCESPFQVF</sequence>
<evidence type="ECO:0000313" key="3">
    <source>
        <dbReference type="Proteomes" id="UP001206925"/>
    </source>
</evidence>
<dbReference type="InterPro" id="IPR010255">
    <property type="entry name" value="Haem_peroxidase_sf"/>
</dbReference>
<dbReference type="GO" id="GO:0042744">
    <property type="term" value="P:hydrogen peroxide catabolic process"/>
    <property type="evidence" value="ECO:0007669"/>
    <property type="project" value="TreeGrafter"/>
</dbReference>
<dbReference type="AlphaFoldDB" id="A0AAD5G3S5"/>
<dbReference type="PANTHER" id="PTHR31356">
    <property type="entry name" value="THYLAKOID LUMENAL 29 KDA PROTEIN, CHLOROPLASTIC-RELATED"/>
    <property type="match status" value="1"/>
</dbReference>
<dbReference type="EMBL" id="JAMZMK010011643">
    <property type="protein sequence ID" value="KAI7726521.1"/>
    <property type="molecule type" value="Genomic_DNA"/>
</dbReference>
<dbReference type="InterPro" id="IPR002207">
    <property type="entry name" value="Peroxidase_I"/>
</dbReference>
<dbReference type="SUPFAM" id="SSF48113">
    <property type="entry name" value="Heme-dependent peroxidases"/>
    <property type="match status" value="1"/>
</dbReference>
<accession>A0AAD5G3S5</accession>
<dbReference type="GO" id="GO:0009507">
    <property type="term" value="C:chloroplast"/>
    <property type="evidence" value="ECO:0007669"/>
    <property type="project" value="TreeGrafter"/>
</dbReference>
<name>A0AAD5G3S5_AMBAR</name>
<dbReference type="PANTHER" id="PTHR31356:SF59">
    <property type="entry name" value="L-ASCORBATE PEROXIDASE 1, CYTOSOLIC"/>
    <property type="match status" value="1"/>
</dbReference>
<evidence type="ECO:0000313" key="2">
    <source>
        <dbReference type="EMBL" id="KAI7726521.1"/>
    </source>
</evidence>